<comment type="similarity">
    <text evidence="1">Belongs to the beta/gamma-crystallin family.</text>
</comment>
<feature type="non-terminal residue" evidence="4">
    <location>
        <position position="1"/>
    </location>
</feature>
<dbReference type="InterPro" id="IPR011024">
    <property type="entry name" value="G_crystallin-like"/>
</dbReference>
<keyword evidence="2" id="KW-0677">Repeat</keyword>
<dbReference type="PROSITE" id="PS50915">
    <property type="entry name" value="CRYSTALLIN_BETA_GAMMA"/>
    <property type="match status" value="1"/>
</dbReference>
<dbReference type="AlphaFoldDB" id="A0A060CF81"/>
<proteinExistence type="inferred from homology"/>
<organism evidence="4">
    <name type="scientific">uncultured Stigmatella sp</name>
    <dbReference type="NCBI Taxonomy" id="290608"/>
    <lineage>
        <taxon>Bacteria</taxon>
        <taxon>Pseudomonadati</taxon>
        <taxon>Myxococcota</taxon>
        <taxon>Myxococcia</taxon>
        <taxon>Myxococcales</taxon>
        <taxon>Cystobacterineae</taxon>
        <taxon>Archangiaceae</taxon>
        <taxon>Stigmatella</taxon>
        <taxon>environmental samples</taxon>
    </lineage>
</organism>
<evidence type="ECO:0000256" key="2">
    <source>
        <dbReference type="ARBA" id="ARBA00022737"/>
    </source>
</evidence>
<protein>
    <submittedName>
        <fullName evidence="4">CAZy families GH87 protein</fullName>
    </submittedName>
</protein>
<accession>A0A060CF81</accession>
<evidence type="ECO:0000256" key="1">
    <source>
        <dbReference type="ARBA" id="ARBA00009646"/>
    </source>
</evidence>
<reference evidence="4" key="1">
    <citation type="journal article" date="2013" name="Environ. Microbiol.">
        <title>Seasonally variable intestinal metagenomes of the red palm weevil (Rhynchophorus ferrugineus).</title>
        <authorList>
            <person name="Jia S."/>
            <person name="Zhang X."/>
            <person name="Zhang G."/>
            <person name="Yin A."/>
            <person name="Zhang S."/>
            <person name="Li F."/>
            <person name="Wang L."/>
            <person name="Zhao D."/>
            <person name="Yun Q."/>
            <person name="Tala"/>
            <person name="Wang J."/>
            <person name="Sun G."/>
            <person name="Baabdullah M."/>
            <person name="Yu X."/>
            <person name="Hu S."/>
            <person name="Al-Mssallem I.S."/>
            <person name="Yu J."/>
        </authorList>
    </citation>
    <scope>NUCLEOTIDE SEQUENCE</scope>
</reference>
<sequence length="142" mass="14999">GASGGFLWTGDAVSASELPEYAAAIVDSLLTVSFYKDADYGGTAKSLAPGAYTRSQLEAAGLLNDDASSVRVPAELNVVVYANDNFGGDSWTLSGDTPRFTLLSPECERQDVVLHRHAGAAHLQGAEQDQRLSLDVVGRRDV</sequence>
<dbReference type="EMBL" id="KF126512">
    <property type="protein sequence ID" value="AIA93859.1"/>
    <property type="molecule type" value="Genomic_DNA"/>
</dbReference>
<dbReference type="Gene3D" id="2.60.20.10">
    <property type="entry name" value="Crystallins"/>
    <property type="match status" value="1"/>
</dbReference>
<evidence type="ECO:0000313" key="4">
    <source>
        <dbReference type="EMBL" id="AIA93859.1"/>
    </source>
</evidence>
<feature type="domain" description="Beta/gamma crystallin 'Greek key'" evidence="3">
    <location>
        <begin position="30"/>
        <end position="74"/>
    </location>
</feature>
<dbReference type="SUPFAM" id="SSF49695">
    <property type="entry name" value="gamma-Crystallin-like"/>
    <property type="match status" value="1"/>
</dbReference>
<name>A0A060CF81_9BACT</name>
<evidence type="ECO:0000259" key="3">
    <source>
        <dbReference type="PROSITE" id="PS50915"/>
    </source>
</evidence>
<dbReference type="InterPro" id="IPR001064">
    <property type="entry name" value="Beta/gamma_crystallin"/>
</dbReference>